<evidence type="ECO:0000313" key="3">
    <source>
        <dbReference type="Proteomes" id="UP000306631"/>
    </source>
</evidence>
<evidence type="ECO:0000259" key="1">
    <source>
        <dbReference type="Pfam" id="PF03551"/>
    </source>
</evidence>
<evidence type="ECO:0000313" key="2">
    <source>
        <dbReference type="EMBL" id="TGY35757.1"/>
    </source>
</evidence>
<dbReference type="PANTHER" id="PTHR43252:SF7">
    <property type="entry name" value="TRANSCRIPTIONAL REGULATOR YQJI"/>
    <property type="match status" value="1"/>
</dbReference>
<feature type="domain" description="Transcription regulator PadR N-terminal" evidence="1">
    <location>
        <begin position="28"/>
        <end position="96"/>
    </location>
</feature>
<dbReference type="Proteomes" id="UP000306631">
    <property type="component" value="Unassembled WGS sequence"/>
</dbReference>
<dbReference type="OrthoDB" id="9814826at2"/>
<reference evidence="2 3" key="1">
    <citation type="submission" date="2019-04" db="EMBL/GenBank/DDBJ databases">
        <title>Microbes associate with the intestines of laboratory mice.</title>
        <authorList>
            <person name="Navarre W."/>
            <person name="Wong E."/>
            <person name="Huang K."/>
            <person name="Tropini C."/>
            <person name="Ng K."/>
            <person name="Yu B."/>
        </authorList>
    </citation>
    <scope>NUCLEOTIDE SEQUENCE [LARGE SCALE GENOMIC DNA]</scope>
    <source>
        <strain evidence="2 3">NM62_B4-13</strain>
    </source>
</reference>
<dbReference type="SUPFAM" id="SSF46785">
    <property type="entry name" value="Winged helix' DNA-binding domain"/>
    <property type="match status" value="1"/>
</dbReference>
<dbReference type="PANTHER" id="PTHR43252">
    <property type="entry name" value="TRANSCRIPTIONAL REGULATOR YQJI"/>
    <property type="match status" value="1"/>
</dbReference>
<accession>A0A4S2D2L8</accession>
<dbReference type="InterPro" id="IPR036388">
    <property type="entry name" value="WH-like_DNA-bd_sf"/>
</dbReference>
<name>A0A4S2D2L8_STEMA</name>
<protein>
    <submittedName>
        <fullName evidence="2">PadR family transcriptional regulator</fullName>
    </submittedName>
</protein>
<gene>
    <name evidence="2" type="ORF">E5352_03830</name>
</gene>
<proteinExistence type="predicted"/>
<dbReference type="AlphaFoldDB" id="A0A4S2D2L8"/>
<sequence length="167" mass="18593">MTSARDLDRPARPLTARPLSRGDLRLLVLSLLAEQPRHGYELIQLISDMFVRAYTPSAGSIYPVLAQFETAGWVNAVEDGGRRRYRLSALGQTHLAAEREEVDAALQRVRHSARAITKANLPPVVREALRELKHALGLCHGRWQDDSAAEVAQALREAAARVREQAR</sequence>
<dbReference type="Gene3D" id="1.10.10.10">
    <property type="entry name" value="Winged helix-like DNA-binding domain superfamily/Winged helix DNA-binding domain"/>
    <property type="match status" value="1"/>
</dbReference>
<organism evidence="2 3">
    <name type="scientific">Stenotrophomonas maltophilia</name>
    <name type="common">Pseudomonas maltophilia</name>
    <name type="synonym">Xanthomonas maltophilia</name>
    <dbReference type="NCBI Taxonomy" id="40324"/>
    <lineage>
        <taxon>Bacteria</taxon>
        <taxon>Pseudomonadati</taxon>
        <taxon>Pseudomonadota</taxon>
        <taxon>Gammaproteobacteria</taxon>
        <taxon>Lysobacterales</taxon>
        <taxon>Lysobacteraceae</taxon>
        <taxon>Stenotrophomonas</taxon>
        <taxon>Stenotrophomonas maltophilia group</taxon>
    </lineage>
</organism>
<dbReference type="InterPro" id="IPR036390">
    <property type="entry name" value="WH_DNA-bd_sf"/>
</dbReference>
<comment type="caution">
    <text evidence="2">The sequence shown here is derived from an EMBL/GenBank/DDBJ whole genome shotgun (WGS) entry which is preliminary data.</text>
</comment>
<dbReference type="Pfam" id="PF03551">
    <property type="entry name" value="PadR"/>
    <property type="match status" value="1"/>
</dbReference>
<dbReference type="InterPro" id="IPR005149">
    <property type="entry name" value="Tscrpt_reg_PadR_N"/>
</dbReference>
<dbReference type="RefSeq" id="WP_136003451.1">
    <property type="nucleotide sequence ID" value="NZ_SRYW01000003.1"/>
</dbReference>
<dbReference type="EMBL" id="SRYW01000003">
    <property type="protein sequence ID" value="TGY35757.1"/>
    <property type="molecule type" value="Genomic_DNA"/>
</dbReference>